<organism evidence="1 2">
    <name type="scientific">Nostoc piscinale CENA21</name>
    <dbReference type="NCBI Taxonomy" id="224013"/>
    <lineage>
        <taxon>Bacteria</taxon>
        <taxon>Bacillati</taxon>
        <taxon>Cyanobacteriota</taxon>
        <taxon>Cyanophyceae</taxon>
        <taxon>Nostocales</taxon>
        <taxon>Nostocaceae</taxon>
        <taxon>Nostoc</taxon>
    </lineage>
</organism>
<dbReference type="AlphaFoldDB" id="A0A0M3V5R1"/>
<evidence type="ECO:0000313" key="2">
    <source>
        <dbReference type="Proteomes" id="UP000062645"/>
    </source>
</evidence>
<dbReference type="EMBL" id="CP012036">
    <property type="protein sequence ID" value="ALF54107.1"/>
    <property type="molecule type" value="Genomic_DNA"/>
</dbReference>
<dbReference type="InterPro" id="IPR032675">
    <property type="entry name" value="LRR_dom_sf"/>
</dbReference>
<dbReference type="KEGG" id="npz:ACX27_16680"/>
<dbReference type="STRING" id="224013.ACX27_16680"/>
<sequence length="406" mass="45206">MNNNPNQPREFDAVIGGDAPDNRAVLGGIAGVRSRLKSGVFEVQLAALTDALNYGNAGLDLIIEALQNSSTKIHKIAVELLQQTEGKVKQARLGCQPGLFFTTLEDWKAEKFNPNTGIANPSETAYIVNIEQLKLLLQDPQANQVEALICHLSGYDCYYEVSPDFDSYVDTLYEARQQLTKLKALFIGDSRDNQYKKSYIGVGDITLILQAYPNLEVLHIRACCNELECEKLQHKSLKTLIIETANLSDVAIYRLCSLDLPALEYFELWMGRTSENSCDDTIDSLRPILFSESFPNLQYLGLHSDYADAIADAIAQSSFMAESPLLATLDVLDLSMGNLTDKGLNALIESEAIINLHTLNIAHNYISEEFIQEIKELSLIDCLLIAHSQENRSYGHIPSRYSALYE</sequence>
<accession>A0A0M3V5R1</accession>
<protein>
    <submittedName>
        <fullName evidence="1">Uncharacterized protein</fullName>
    </submittedName>
</protein>
<dbReference type="Gene3D" id="3.80.10.10">
    <property type="entry name" value="Ribonuclease Inhibitor"/>
    <property type="match status" value="1"/>
</dbReference>
<reference evidence="1 2" key="2">
    <citation type="journal article" date="2016" name="Genome Announc.">
        <title>Draft Genome Sequence of the N2-Fixing Cyanobacterium Nostoc piscinale CENA21, Isolated from the Brazilian Amazon Floodplain.</title>
        <authorList>
            <person name="Leao T."/>
            <person name="Guimaraes P.I."/>
            <person name="de Melo A.G."/>
            <person name="Ramos R.T."/>
            <person name="Leao P.N."/>
            <person name="Silva A."/>
            <person name="Fiore M.F."/>
            <person name="Schneider M.P."/>
        </authorList>
    </citation>
    <scope>NUCLEOTIDE SEQUENCE [LARGE SCALE GENOMIC DNA]</scope>
    <source>
        <strain evidence="1 2">CENA21</strain>
    </source>
</reference>
<dbReference type="PATRIC" id="fig|224013.5.peg.3987"/>
<gene>
    <name evidence="1" type="ORF">ACX27_16680</name>
</gene>
<dbReference type="OrthoDB" id="571184at2"/>
<proteinExistence type="predicted"/>
<evidence type="ECO:0000313" key="1">
    <source>
        <dbReference type="EMBL" id="ALF54107.1"/>
    </source>
</evidence>
<reference evidence="2" key="1">
    <citation type="submission" date="2015-07" db="EMBL/GenBank/DDBJ databases">
        <title>Genome Of Nitrogen-Fixing Cyanobacterium Nostoc piscinale CENA21 From Solimoes/Amazon River Floodplain Sediments And Comparative Genomics To Uncover Biosynthetic Natural Products Potential.</title>
        <authorList>
            <person name="Leao T.F."/>
            <person name="Leao P.N."/>
            <person name="Guimaraes P.I."/>
            <person name="de Melo A.G.C."/>
            <person name="Ramos R.T.J."/>
            <person name="Silva A."/>
            <person name="Fiore M.F."/>
            <person name="Schneider M.P.C."/>
        </authorList>
    </citation>
    <scope>NUCLEOTIDE SEQUENCE [LARGE SCALE GENOMIC DNA]</scope>
    <source>
        <strain evidence="2">CENA21</strain>
    </source>
</reference>
<dbReference type="SUPFAM" id="SSF52047">
    <property type="entry name" value="RNI-like"/>
    <property type="match status" value="1"/>
</dbReference>
<dbReference type="Proteomes" id="UP000062645">
    <property type="component" value="Chromosome"/>
</dbReference>
<keyword evidence="2" id="KW-1185">Reference proteome</keyword>
<name>A0A0M3V5R1_9NOSO</name>
<dbReference type="RefSeq" id="WP_062294524.1">
    <property type="nucleotide sequence ID" value="NZ_CP012036.1"/>
</dbReference>